<dbReference type="EMBL" id="JPXY01000041">
    <property type="protein sequence ID" value="KGQ30841.1"/>
    <property type="molecule type" value="Genomic_DNA"/>
</dbReference>
<dbReference type="RefSeq" id="WP_039136163.1">
    <property type="nucleotide sequence ID" value="NZ_JPXY01000041.1"/>
</dbReference>
<dbReference type="PANTHER" id="PTHR43194:SF4">
    <property type="entry name" value="AB HYDROLASE-1 DOMAIN-CONTAINING PROTEIN"/>
    <property type="match status" value="1"/>
</dbReference>
<dbReference type="SUPFAM" id="SSF53474">
    <property type="entry name" value="alpha/beta-Hydrolases"/>
    <property type="match status" value="1"/>
</dbReference>
<dbReference type="PANTHER" id="PTHR43194">
    <property type="entry name" value="HYDROLASE ALPHA/BETA FOLD FAMILY"/>
    <property type="match status" value="1"/>
</dbReference>
<evidence type="ECO:0000313" key="3">
    <source>
        <dbReference type="EMBL" id="KGQ30841.1"/>
    </source>
</evidence>
<evidence type="ECO:0000256" key="1">
    <source>
        <dbReference type="SAM" id="SignalP"/>
    </source>
</evidence>
<dbReference type="AlphaFoldDB" id="A0A0A2XEM1"/>
<dbReference type="InterPro" id="IPR050228">
    <property type="entry name" value="Carboxylesterase_BioH"/>
</dbReference>
<feature type="chain" id="PRO_5001996943" evidence="1">
    <location>
        <begin position="24"/>
        <end position="370"/>
    </location>
</feature>
<comment type="caution">
    <text evidence="3">The sequence shown here is derived from an EMBL/GenBank/DDBJ whole genome shotgun (WGS) entry which is preliminary data.</text>
</comment>
<sequence length="370" mass="40282">MQSIRQKLTALAAVSLLAGQTFASPITIEKQGSFAVGGTVKTSAGQYTPVPEAIKGKSSNPFWDVYKASIAAGGQTLHGDHASVFYQIPVNAKPYPLVFLHGYGQSARTWQTTPDGREGFDTIFLRKGYPIYLIDQPRRGQAGQSTVAANLPAVPDDQFWYAQFRIGVYPNMNKGVAFPKDAASQDQFFRQMTPDTGAFDVGVITDSMVKLFDKTGQGVFVTHSAGGVIGWTTAMQSDKVKGIIAIEPGSFPFPEGEVPPAQTSQFGDVAPMTVSKAQFERLTKLPIVIYFGDFIPDHLDGTQGGEQWYARLQLAKQWAKVVNQHGGKVSVVELPKVGIHGNTHFLMSDTNNQQVAEHLAEWLKENGLDK</sequence>
<dbReference type="Pfam" id="PF12697">
    <property type="entry name" value="Abhydrolase_6"/>
    <property type="match status" value="1"/>
</dbReference>
<feature type="domain" description="AB hydrolase-1" evidence="2">
    <location>
        <begin position="97"/>
        <end position="323"/>
    </location>
</feature>
<dbReference type="Proteomes" id="UP000030418">
    <property type="component" value="Unassembled WGS sequence"/>
</dbReference>
<keyword evidence="3" id="KW-0378">Hydrolase</keyword>
<reference evidence="3 4" key="1">
    <citation type="submission" date="2014-08" db="EMBL/GenBank/DDBJ databases">
        <title>Chaperone-usher fimbriae in a diverse selection of Gallibacterium genomes.</title>
        <authorList>
            <person name="Kudirkiene E."/>
            <person name="Bager R.J."/>
            <person name="Johnson T.J."/>
            <person name="Bojesen A.M."/>
        </authorList>
    </citation>
    <scope>NUCLEOTIDE SEQUENCE [LARGE SCALE GENOMIC DNA]</scope>
    <source>
        <strain evidence="3 4">CCM5976</strain>
    </source>
</reference>
<evidence type="ECO:0000313" key="4">
    <source>
        <dbReference type="Proteomes" id="UP000030418"/>
    </source>
</evidence>
<organism evidence="3 4">
    <name type="scientific">Gallibacterium genomosp. 2</name>
    <dbReference type="NCBI Taxonomy" id="155517"/>
    <lineage>
        <taxon>Bacteria</taxon>
        <taxon>Pseudomonadati</taxon>
        <taxon>Pseudomonadota</taxon>
        <taxon>Gammaproteobacteria</taxon>
        <taxon>Pasteurellales</taxon>
        <taxon>Pasteurellaceae</taxon>
        <taxon>Gallibacterium</taxon>
    </lineage>
</organism>
<dbReference type="GO" id="GO:0016787">
    <property type="term" value="F:hydrolase activity"/>
    <property type="evidence" value="ECO:0007669"/>
    <property type="project" value="UniProtKB-KW"/>
</dbReference>
<dbReference type="CDD" id="cd12810">
    <property type="entry name" value="Esterase_713_like-3"/>
    <property type="match status" value="1"/>
</dbReference>
<name>A0A0A2XEM1_9PAST</name>
<keyword evidence="1" id="KW-0732">Signal</keyword>
<protein>
    <submittedName>
        <fullName evidence="3">Alpha/beta hydrolase</fullName>
    </submittedName>
</protein>
<dbReference type="InterPro" id="IPR029058">
    <property type="entry name" value="AB_hydrolase_fold"/>
</dbReference>
<dbReference type="Gene3D" id="3.40.50.1820">
    <property type="entry name" value="alpha/beta hydrolase"/>
    <property type="match status" value="1"/>
</dbReference>
<gene>
    <name evidence="3" type="ORF">P375_08930</name>
</gene>
<proteinExistence type="predicted"/>
<feature type="signal peptide" evidence="1">
    <location>
        <begin position="1"/>
        <end position="23"/>
    </location>
</feature>
<evidence type="ECO:0000259" key="2">
    <source>
        <dbReference type="Pfam" id="PF12697"/>
    </source>
</evidence>
<keyword evidence="4" id="KW-1185">Reference proteome</keyword>
<accession>A0A0A2XEM1</accession>
<dbReference type="InterPro" id="IPR000073">
    <property type="entry name" value="AB_hydrolase_1"/>
</dbReference>